<accession>A0AAD3CUV8</accession>
<dbReference type="AlphaFoldDB" id="A0AAD3CUV8"/>
<evidence type="ECO:0000313" key="2">
    <source>
        <dbReference type="EMBL" id="GFH51576.1"/>
    </source>
</evidence>
<dbReference type="EMBL" id="BLLK01000045">
    <property type="protein sequence ID" value="GFH51576.1"/>
    <property type="molecule type" value="Genomic_DNA"/>
</dbReference>
<keyword evidence="1" id="KW-0812">Transmembrane</keyword>
<evidence type="ECO:0000256" key="1">
    <source>
        <dbReference type="SAM" id="Phobius"/>
    </source>
</evidence>
<name>A0AAD3CUV8_9STRA</name>
<sequence>MSNALEQWKQFETDQEEFRSERSNVSDGDDGSIAKRKFFHKFFILYSAITVINAILLAIGQILGMTIEELPKEMNEGIRYGISIYLIFFCILAIAIEVECFQFIRQSKVLMNWISRGLAYIFMALLSIDQASLGETTSETELAFIKHVSYSFGVIGAGYFSMGCLCLQIWLGKLREGYDRRKNPEDFETMNMI</sequence>
<keyword evidence="3" id="KW-1185">Reference proteome</keyword>
<feature type="transmembrane region" description="Helical" evidence="1">
    <location>
        <begin position="43"/>
        <end position="65"/>
    </location>
</feature>
<proteinExistence type="predicted"/>
<comment type="caution">
    <text evidence="2">The sequence shown here is derived from an EMBL/GenBank/DDBJ whole genome shotgun (WGS) entry which is preliminary data.</text>
</comment>
<dbReference type="Proteomes" id="UP001054902">
    <property type="component" value="Unassembled WGS sequence"/>
</dbReference>
<keyword evidence="1" id="KW-0472">Membrane</keyword>
<feature type="transmembrane region" description="Helical" evidence="1">
    <location>
        <begin position="77"/>
        <end position="98"/>
    </location>
</feature>
<gene>
    <name evidence="2" type="ORF">CTEN210_08052</name>
</gene>
<evidence type="ECO:0000313" key="3">
    <source>
        <dbReference type="Proteomes" id="UP001054902"/>
    </source>
</evidence>
<organism evidence="2 3">
    <name type="scientific">Chaetoceros tenuissimus</name>
    <dbReference type="NCBI Taxonomy" id="426638"/>
    <lineage>
        <taxon>Eukaryota</taxon>
        <taxon>Sar</taxon>
        <taxon>Stramenopiles</taxon>
        <taxon>Ochrophyta</taxon>
        <taxon>Bacillariophyta</taxon>
        <taxon>Coscinodiscophyceae</taxon>
        <taxon>Chaetocerotophycidae</taxon>
        <taxon>Chaetocerotales</taxon>
        <taxon>Chaetocerotaceae</taxon>
        <taxon>Chaetoceros</taxon>
    </lineage>
</organism>
<feature type="transmembrane region" description="Helical" evidence="1">
    <location>
        <begin position="148"/>
        <end position="171"/>
    </location>
</feature>
<keyword evidence="1" id="KW-1133">Transmembrane helix</keyword>
<reference evidence="2 3" key="1">
    <citation type="journal article" date="2021" name="Sci. Rep.">
        <title>The genome of the diatom Chaetoceros tenuissimus carries an ancient integrated fragment of an extant virus.</title>
        <authorList>
            <person name="Hongo Y."/>
            <person name="Kimura K."/>
            <person name="Takaki Y."/>
            <person name="Yoshida Y."/>
            <person name="Baba S."/>
            <person name="Kobayashi G."/>
            <person name="Nagasaki K."/>
            <person name="Hano T."/>
            <person name="Tomaru Y."/>
        </authorList>
    </citation>
    <scope>NUCLEOTIDE SEQUENCE [LARGE SCALE GENOMIC DNA]</scope>
    <source>
        <strain evidence="2 3">NIES-3715</strain>
    </source>
</reference>
<feature type="transmembrane region" description="Helical" evidence="1">
    <location>
        <begin position="110"/>
        <end position="128"/>
    </location>
</feature>
<protein>
    <submittedName>
        <fullName evidence="2">Uncharacterized protein</fullName>
    </submittedName>
</protein>